<feature type="region of interest" description="Disordered" evidence="1">
    <location>
        <begin position="1"/>
        <end position="21"/>
    </location>
</feature>
<evidence type="ECO:0000313" key="3">
    <source>
        <dbReference type="Proteomes" id="UP001329151"/>
    </source>
</evidence>
<protein>
    <submittedName>
        <fullName evidence="2">Uncharacterized protein</fullName>
    </submittedName>
</protein>
<gene>
    <name evidence="2" type="ORF">RGQ30_05220</name>
</gene>
<dbReference type="Proteomes" id="UP001329151">
    <property type="component" value="Chromosome"/>
</dbReference>
<keyword evidence="3" id="KW-1185">Reference proteome</keyword>
<sequence length="61" mass="6560">MQHAIQHNVLRPALRPHPQSPDTMLLVTGVATKTPKVPKVPVTHEIFDAAVRVGDALNSAS</sequence>
<dbReference type="AlphaFoldDB" id="A0AA86IZG4"/>
<proteinExistence type="predicted"/>
<evidence type="ECO:0000313" key="2">
    <source>
        <dbReference type="EMBL" id="BET25021.1"/>
    </source>
</evidence>
<accession>A0AA86IZG4</accession>
<evidence type="ECO:0000256" key="1">
    <source>
        <dbReference type="SAM" id="MobiDB-lite"/>
    </source>
</evidence>
<name>A0AA86IZG4_9BURK</name>
<dbReference type="KEGG" id="lto:RGQ30_05220"/>
<dbReference type="EMBL" id="AP028947">
    <property type="protein sequence ID" value="BET25021.1"/>
    <property type="molecule type" value="Genomic_DNA"/>
</dbReference>
<reference evidence="2 3" key="1">
    <citation type="submission" date="2023-10" db="EMBL/GenBank/DDBJ databases">
        <title>Complete Genome Sequence of Limnobacter thiooxidans CS-K2T, Isolated from freshwater lake sediments in Bavaria, Germany.</title>
        <authorList>
            <person name="Naruki M."/>
            <person name="Watanabe A."/>
            <person name="Warashina T."/>
            <person name="Morita T."/>
            <person name="Arakawa K."/>
        </authorList>
    </citation>
    <scope>NUCLEOTIDE SEQUENCE [LARGE SCALE GENOMIC DNA]</scope>
    <source>
        <strain evidence="2 3">CS-K2</strain>
    </source>
</reference>
<organism evidence="2 3">
    <name type="scientific">Limnobacter thiooxidans</name>
    <dbReference type="NCBI Taxonomy" id="131080"/>
    <lineage>
        <taxon>Bacteria</taxon>
        <taxon>Pseudomonadati</taxon>
        <taxon>Pseudomonadota</taxon>
        <taxon>Betaproteobacteria</taxon>
        <taxon>Burkholderiales</taxon>
        <taxon>Burkholderiaceae</taxon>
        <taxon>Limnobacter</taxon>
    </lineage>
</organism>